<evidence type="ECO:0000313" key="11">
    <source>
        <dbReference type="EnsemblMetazoa" id="CLYHEMP016810.1"/>
    </source>
</evidence>
<dbReference type="InterPro" id="IPR017907">
    <property type="entry name" value="Znf_RING_CS"/>
</dbReference>
<dbReference type="InterPro" id="IPR001841">
    <property type="entry name" value="Znf_RING"/>
</dbReference>
<evidence type="ECO:0000259" key="10">
    <source>
        <dbReference type="PROSITE" id="PS50145"/>
    </source>
</evidence>
<evidence type="ECO:0000259" key="9">
    <source>
        <dbReference type="PROSITE" id="PS50089"/>
    </source>
</evidence>
<dbReference type="Gene3D" id="2.60.210.10">
    <property type="entry name" value="Apoptosis, Tumor Necrosis Factor Receptor Associated Protein 2, Chain A"/>
    <property type="match status" value="1"/>
</dbReference>
<keyword evidence="12" id="KW-1185">Reference proteome</keyword>
<dbReference type="SUPFAM" id="SSF57850">
    <property type="entry name" value="RING/U-box"/>
    <property type="match status" value="1"/>
</dbReference>
<keyword evidence="3 7" id="KW-0479">Metal-binding</keyword>
<dbReference type="PANTHER" id="PTHR10131:SF94">
    <property type="entry name" value="TNF RECEPTOR-ASSOCIATED FACTOR 4"/>
    <property type="match status" value="1"/>
</dbReference>
<keyword evidence="6 7" id="KW-0862">Zinc</keyword>
<dbReference type="SUPFAM" id="SSF49599">
    <property type="entry name" value="TRAF domain-like"/>
    <property type="match status" value="2"/>
</dbReference>
<dbReference type="GO" id="GO:0031625">
    <property type="term" value="F:ubiquitin protein ligase binding"/>
    <property type="evidence" value="ECO:0007669"/>
    <property type="project" value="TreeGrafter"/>
</dbReference>
<proteinExistence type="predicted"/>
<dbReference type="PANTHER" id="PTHR10131">
    <property type="entry name" value="TNF RECEPTOR ASSOCIATED FACTOR"/>
    <property type="match status" value="1"/>
</dbReference>
<dbReference type="GO" id="GO:0043122">
    <property type="term" value="P:regulation of canonical NF-kappaB signal transduction"/>
    <property type="evidence" value="ECO:0007669"/>
    <property type="project" value="TreeGrafter"/>
</dbReference>
<evidence type="ECO:0000256" key="3">
    <source>
        <dbReference type="ARBA" id="ARBA00022723"/>
    </source>
</evidence>
<dbReference type="PROSITE" id="PS50145">
    <property type="entry name" value="ZF_TRAF"/>
    <property type="match status" value="1"/>
</dbReference>
<evidence type="ECO:0000313" key="12">
    <source>
        <dbReference type="Proteomes" id="UP000594262"/>
    </source>
</evidence>
<dbReference type="InterPro" id="IPR008974">
    <property type="entry name" value="TRAF-like"/>
</dbReference>
<dbReference type="RefSeq" id="XP_066913280.1">
    <property type="nucleotide sequence ID" value="XM_067057179.1"/>
</dbReference>
<dbReference type="GeneID" id="136800519"/>
<reference evidence="11" key="1">
    <citation type="submission" date="2021-01" db="UniProtKB">
        <authorList>
            <consortium name="EnsemblMetazoa"/>
        </authorList>
    </citation>
    <scope>IDENTIFICATION</scope>
</reference>
<feature type="zinc finger region" description="TRAF-type" evidence="7">
    <location>
        <begin position="124"/>
        <end position="178"/>
    </location>
</feature>
<dbReference type="Pfam" id="PF02176">
    <property type="entry name" value="zf-TRAF"/>
    <property type="match status" value="1"/>
</dbReference>
<dbReference type="PROSITE" id="PS50089">
    <property type="entry name" value="ZF_RING_2"/>
    <property type="match status" value="1"/>
</dbReference>
<dbReference type="PROSITE" id="PS00518">
    <property type="entry name" value="ZF_RING_1"/>
    <property type="match status" value="1"/>
</dbReference>
<dbReference type="Pfam" id="PF00097">
    <property type="entry name" value="zf-C3HC4"/>
    <property type="match status" value="1"/>
</dbReference>
<evidence type="ECO:0000256" key="1">
    <source>
        <dbReference type="ARBA" id="ARBA00004496"/>
    </source>
</evidence>
<dbReference type="EnsemblMetazoa" id="CLYHEMT016810.1">
    <property type="protein sequence ID" value="CLYHEMP016810.1"/>
    <property type="gene ID" value="CLYHEMG016810"/>
</dbReference>
<dbReference type="OrthoDB" id="6105938at2759"/>
<feature type="domain" description="RING-type" evidence="9">
    <location>
        <begin position="43"/>
        <end position="82"/>
    </location>
</feature>
<evidence type="ECO:0000256" key="4">
    <source>
        <dbReference type="ARBA" id="ARBA00022737"/>
    </source>
</evidence>
<keyword evidence="4" id="KW-0677">Repeat</keyword>
<keyword evidence="5 7" id="KW-0863">Zinc-finger</keyword>
<dbReference type="InterPro" id="IPR018957">
    <property type="entry name" value="Znf_C3HC4_RING-type"/>
</dbReference>
<dbReference type="Gene3D" id="3.30.40.10">
    <property type="entry name" value="Zinc/RING finger domain, C3HC4 (zinc finger)"/>
    <property type="match status" value="2"/>
</dbReference>
<dbReference type="InterPro" id="IPR001293">
    <property type="entry name" value="Znf_TRAF"/>
</dbReference>
<name>A0A7M5X338_9CNID</name>
<accession>A0A7M5X338</accession>
<dbReference type="SMART" id="SM00184">
    <property type="entry name" value="RING"/>
    <property type="match status" value="1"/>
</dbReference>
<evidence type="ECO:0000256" key="7">
    <source>
        <dbReference type="PROSITE-ProRule" id="PRU00207"/>
    </source>
</evidence>
<dbReference type="AlphaFoldDB" id="A0A7M5X338"/>
<dbReference type="GO" id="GO:0008270">
    <property type="term" value="F:zinc ion binding"/>
    <property type="evidence" value="ECO:0007669"/>
    <property type="project" value="UniProtKB-KW"/>
</dbReference>
<feature type="coiled-coil region" evidence="8">
    <location>
        <begin position="213"/>
        <end position="287"/>
    </location>
</feature>
<protein>
    <submittedName>
        <fullName evidence="11">Uncharacterized protein</fullName>
    </submittedName>
</protein>
<dbReference type="Pfam" id="PF22486">
    <property type="entry name" value="MATH_2"/>
    <property type="match status" value="1"/>
</dbReference>
<keyword evidence="8" id="KW-0175">Coiled coil</keyword>
<evidence type="ECO:0000256" key="6">
    <source>
        <dbReference type="ARBA" id="ARBA00022833"/>
    </source>
</evidence>
<sequence>MAAYNPIQFGYDVTFVGEDKKTSALNSGQKEFAGGINKDDITCAICHLILRDPVQAVDCGHRFCTKCIGQFHQTNPEKCPMDWQTIQVFPDIGKKREILNLQIRCQNHEEGCVWQNEIRELENHLKNCEYQKVPCELKCGENVLQKNMPKHLDVECRMILRCAFKDYGCTFKGTKISLDKHIAQSKYQHLSLEMKHEIGKVKNDFDEKFQNAKVQSDQKLQEMENKFDRKLKEKNQEIQNVKAQSGQKLQKIEKDFDAKLIEKDQEIKDLKEELGKIKSDLDAIKMNDKTEEHFKTLNGILANKNELTFRILTVPRCPYTFLIENFKTKFDKAKNTNDLIYSLNFFTVNGYKGNLKVCLNGNSTGKNTHISVYFKNLKGPYDDLLKWPIPWKSYSLILLINDKEVDKFSYKRTDDGGKWKDHFGRLTGVVGENLGLSKGFSHELVKDVTDIDKVAIKYNMTFY</sequence>
<dbReference type="Proteomes" id="UP000594262">
    <property type="component" value="Unplaced"/>
</dbReference>
<organism evidence="11 12">
    <name type="scientific">Clytia hemisphaerica</name>
    <dbReference type="NCBI Taxonomy" id="252671"/>
    <lineage>
        <taxon>Eukaryota</taxon>
        <taxon>Metazoa</taxon>
        <taxon>Cnidaria</taxon>
        <taxon>Hydrozoa</taxon>
        <taxon>Hydroidolina</taxon>
        <taxon>Leptothecata</taxon>
        <taxon>Obeliida</taxon>
        <taxon>Clytiidae</taxon>
        <taxon>Clytia</taxon>
    </lineage>
</organism>
<comment type="subcellular location">
    <subcellularLocation>
        <location evidence="1">Cytoplasm</location>
    </subcellularLocation>
</comment>
<dbReference type="InterPro" id="IPR013083">
    <property type="entry name" value="Znf_RING/FYVE/PHD"/>
</dbReference>
<evidence type="ECO:0000256" key="5">
    <source>
        <dbReference type="ARBA" id="ARBA00022771"/>
    </source>
</evidence>
<evidence type="ECO:0000256" key="2">
    <source>
        <dbReference type="ARBA" id="ARBA00022490"/>
    </source>
</evidence>
<keyword evidence="2" id="KW-0963">Cytoplasm</keyword>
<dbReference type="GO" id="GO:0005737">
    <property type="term" value="C:cytoplasm"/>
    <property type="evidence" value="ECO:0007669"/>
    <property type="project" value="UniProtKB-SubCell"/>
</dbReference>
<dbReference type="GO" id="GO:0005164">
    <property type="term" value="F:tumor necrosis factor receptor binding"/>
    <property type="evidence" value="ECO:0007669"/>
    <property type="project" value="TreeGrafter"/>
</dbReference>
<feature type="domain" description="TRAF-type" evidence="10">
    <location>
        <begin position="124"/>
        <end position="178"/>
    </location>
</feature>
<evidence type="ECO:0000256" key="8">
    <source>
        <dbReference type="SAM" id="Coils"/>
    </source>
</evidence>
<dbReference type="InterPro" id="IPR002083">
    <property type="entry name" value="MATH/TRAF_dom"/>
</dbReference>